<organism evidence="2 3">
    <name type="scientific">Canavalia gladiata</name>
    <name type="common">Sword bean</name>
    <name type="synonym">Dolichos gladiatus</name>
    <dbReference type="NCBI Taxonomy" id="3824"/>
    <lineage>
        <taxon>Eukaryota</taxon>
        <taxon>Viridiplantae</taxon>
        <taxon>Streptophyta</taxon>
        <taxon>Embryophyta</taxon>
        <taxon>Tracheophyta</taxon>
        <taxon>Spermatophyta</taxon>
        <taxon>Magnoliopsida</taxon>
        <taxon>eudicotyledons</taxon>
        <taxon>Gunneridae</taxon>
        <taxon>Pentapetalae</taxon>
        <taxon>rosids</taxon>
        <taxon>fabids</taxon>
        <taxon>Fabales</taxon>
        <taxon>Fabaceae</taxon>
        <taxon>Papilionoideae</taxon>
        <taxon>50 kb inversion clade</taxon>
        <taxon>NPAAA clade</taxon>
        <taxon>indigoferoid/millettioid clade</taxon>
        <taxon>Phaseoleae</taxon>
        <taxon>Canavalia</taxon>
    </lineage>
</organism>
<feature type="compositionally biased region" description="Polar residues" evidence="1">
    <location>
        <begin position="1"/>
        <end position="18"/>
    </location>
</feature>
<evidence type="ECO:0000256" key="1">
    <source>
        <dbReference type="SAM" id="MobiDB-lite"/>
    </source>
</evidence>
<protein>
    <submittedName>
        <fullName evidence="2">Uncharacterized protein</fullName>
    </submittedName>
</protein>
<dbReference type="EMBL" id="JAYMYQ010000005">
    <property type="protein sequence ID" value="KAK7327921.1"/>
    <property type="molecule type" value="Genomic_DNA"/>
</dbReference>
<comment type="caution">
    <text evidence="2">The sequence shown here is derived from an EMBL/GenBank/DDBJ whole genome shotgun (WGS) entry which is preliminary data.</text>
</comment>
<evidence type="ECO:0000313" key="2">
    <source>
        <dbReference type="EMBL" id="KAK7327921.1"/>
    </source>
</evidence>
<sequence length="72" mass="7858">MRSTQNGKGLCSGSSQLSEEIKSAPPTHPLPSQNMYQKLHCSLPTNQGMDIILIQIDPGKAYTIVDSNKNDE</sequence>
<proteinExistence type="predicted"/>
<name>A0AAN9QA45_CANGL</name>
<feature type="region of interest" description="Disordered" evidence="1">
    <location>
        <begin position="1"/>
        <end position="35"/>
    </location>
</feature>
<dbReference type="Proteomes" id="UP001367508">
    <property type="component" value="Unassembled WGS sequence"/>
</dbReference>
<reference evidence="2 3" key="1">
    <citation type="submission" date="2024-01" db="EMBL/GenBank/DDBJ databases">
        <title>The genomes of 5 underutilized Papilionoideae crops provide insights into root nodulation and disease resistanc.</title>
        <authorList>
            <person name="Jiang F."/>
        </authorList>
    </citation>
    <scope>NUCLEOTIDE SEQUENCE [LARGE SCALE GENOMIC DNA]</scope>
    <source>
        <strain evidence="2">LVBAO_FW01</strain>
        <tissue evidence="2">Leaves</tissue>
    </source>
</reference>
<keyword evidence="3" id="KW-1185">Reference proteome</keyword>
<dbReference type="AlphaFoldDB" id="A0AAN9QA45"/>
<accession>A0AAN9QA45</accession>
<evidence type="ECO:0000313" key="3">
    <source>
        <dbReference type="Proteomes" id="UP001367508"/>
    </source>
</evidence>
<gene>
    <name evidence="2" type="ORF">VNO77_22014</name>
</gene>